<feature type="compositionally biased region" description="Polar residues" evidence="1">
    <location>
        <begin position="742"/>
        <end position="785"/>
    </location>
</feature>
<evidence type="ECO:0000256" key="1">
    <source>
        <dbReference type="SAM" id="MobiDB-lite"/>
    </source>
</evidence>
<evidence type="ECO:0000313" key="2">
    <source>
        <dbReference type="EMBL" id="CZS90420.1"/>
    </source>
</evidence>
<gene>
    <name evidence="2" type="ORF">RAG0_01510</name>
</gene>
<feature type="compositionally biased region" description="Polar residues" evidence="1">
    <location>
        <begin position="611"/>
        <end position="632"/>
    </location>
</feature>
<feature type="compositionally biased region" description="Polar residues" evidence="1">
    <location>
        <begin position="879"/>
        <end position="896"/>
    </location>
</feature>
<feature type="compositionally biased region" description="Basic and acidic residues" evidence="1">
    <location>
        <begin position="818"/>
        <end position="833"/>
    </location>
</feature>
<feature type="compositionally biased region" description="Low complexity" evidence="1">
    <location>
        <begin position="901"/>
        <end position="919"/>
    </location>
</feature>
<feature type="region of interest" description="Disordered" evidence="1">
    <location>
        <begin position="513"/>
        <end position="595"/>
    </location>
</feature>
<feature type="region of interest" description="Disordered" evidence="1">
    <location>
        <begin position="1110"/>
        <end position="1249"/>
    </location>
</feature>
<feature type="compositionally biased region" description="Polar residues" evidence="1">
    <location>
        <begin position="834"/>
        <end position="853"/>
    </location>
</feature>
<feature type="compositionally biased region" description="Polar residues" evidence="1">
    <location>
        <begin position="712"/>
        <end position="722"/>
    </location>
</feature>
<feature type="region of interest" description="Disordered" evidence="1">
    <location>
        <begin position="305"/>
        <end position="334"/>
    </location>
</feature>
<dbReference type="OrthoDB" id="5382203at2759"/>
<feature type="region of interest" description="Disordered" evidence="1">
    <location>
        <begin position="611"/>
        <end position="656"/>
    </location>
</feature>
<feature type="region of interest" description="Disordered" evidence="1">
    <location>
        <begin position="372"/>
        <end position="495"/>
    </location>
</feature>
<feature type="compositionally biased region" description="Polar residues" evidence="1">
    <location>
        <begin position="402"/>
        <end position="415"/>
    </location>
</feature>
<feature type="compositionally biased region" description="Polar residues" evidence="1">
    <location>
        <begin position="987"/>
        <end position="1002"/>
    </location>
</feature>
<name>A0A1E1JXP5_9HELO</name>
<dbReference type="EMBL" id="FJUX01000005">
    <property type="protein sequence ID" value="CZS90420.1"/>
    <property type="molecule type" value="Genomic_DNA"/>
</dbReference>
<feature type="region of interest" description="Disordered" evidence="1">
    <location>
        <begin position="1"/>
        <end position="36"/>
    </location>
</feature>
<proteinExistence type="predicted"/>
<protein>
    <submittedName>
        <fullName evidence="2">Uncharacterized protein</fullName>
    </submittedName>
</protein>
<reference evidence="3" key="1">
    <citation type="submission" date="2016-03" db="EMBL/GenBank/DDBJ databases">
        <authorList>
            <person name="Guldener U."/>
        </authorList>
    </citation>
    <scope>NUCLEOTIDE SEQUENCE [LARGE SCALE GENOMIC DNA]</scope>
    <source>
        <strain evidence="3">04CH-RAC-A.6.1</strain>
    </source>
</reference>
<feature type="compositionally biased region" description="Low complexity" evidence="1">
    <location>
        <begin position="305"/>
        <end position="323"/>
    </location>
</feature>
<feature type="compositionally biased region" description="Low complexity" evidence="1">
    <location>
        <begin position="1185"/>
        <end position="1203"/>
    </location>
</feature>
<evidence type="ECO:0000313" key="3">
    <source>
        <dbReference type="Proteomes" id="UP000178912"/>
    </source>
</evidence>
<dbReference type="Proteomes" id="UP000178912">
    <property type="component" value="Unassembled WGS sequence"/>
</dbReference>
<keyword evidence="3" id="KW-1185">Reference proteome</keyword>
<feature type="compositionally biased region" description="Acidic residues" evidence="1">
    <location>
        <begin position="375"/>
        <end position="387"/>
    </location>
</feature>
<accession>A0A1E1JXP5</accession>
<feature type="compositionally biased region" description="Low complexity" evidence="1">
    <location>
        <begin position="19"/>
        <end position="36"/>
    </location>
</feature>
<feature type="compositionally biased region" description="Basic and acidic residues" evidence="1">
    <location>
        <begin position="931"/>
        <end position="942"/>
    </location>
</feature>
<feature type="region of interest" description="Disordered" evidence="1">
    <location>
        <begin position="700"/>
        <end position="1009"/>
    </location>
</feature>
<feature type="compositionally biased region" description="Basic and acidic residues" evidence="1">
    <location>
        <begin position="469"/>
        <end position="488"/>
    </location>
</feature>
<organism evidence="2 3">
    <name type="scientific">Rhynchosporium agropyri</name>
    <dbReference type="NCBI Taxonomy" id="914238"/>
    <lineage>
        <taxon>Eukaryota</taxon>
        <taxon>Fungi</taxon>
        <taxon>Dikarya</taxon>
        <taxon>Ascomycota</taxon>
        <taxon>Pezizomycotina</taxon>
        <taxon>Leotiomycetes</taxon>
        <taxon>Helotiales</taxon>
        <taxon>Ploettnerulaceae</taxon>
        <taxon>Rhynchosporium</taxon>
    </lineage>
</organism>
<feature type="compositionally biased region" description="Low complexity" evidence="1">
    <location>
        <begin position="561"/>
        <end position="572"/>
    </location>
</feature>
<sequence>MAPAELSIHTDPSTRSRRSQSISSDRPSLGGFGGLLSPPSNISPDPAFIAASAASQIVTNDHDSHADTWLDQHGIEPSGETALVAPPALKLVNKFLDQLLFNFLSISRSTSLASLRPAVAEVLKPKLAKEAIAGADQELHEYLGGGEEEELLAFSSGLEPSGDTDLELIWKRTRLRCMVYSSLGDMEEEDEDFYTESQQLDGPLGPNNRFSNSSEVVSPAVAIFLTSILEFMGEQVLVVAGQAAYYRLKLKIEKEERDGTQTPADIAERVVVEDSDMERVALDRTLGRLWRGWKKRIRSTTTSSVSSSYSFSRDSSRSQTRTRAASVGPEEVIHEDRRPSLAAVLAEHEYAASIPLPINTNDIEEIEIPGLAYQSDDEDEDTSDTDEEIRVIDRPKSMMIFTGSSPRNSLYSSQIERPKSLGPRKRSNSVPSSAPLPFKPSKRQKSSVEKSEQPVVQSENGVLGGDELTEAKDEAAAQKEDAEQEKSSMTEPKGSNATIFTLGAAAVAGLVAAAKGEAPQTAIDDAEEPETEKYFTEEPQIMTSSRVSVGGRISPDEYKAGSSRGSSPRSPSVHSLRLVDITAPKSPARSREGSFSAADFGRPVVVSIPNSTYSPAQTSRMTSPISRGSTASPIERHGSSHSVRRTRNSAGDSISEIDEQNIDLATSMSVPVEAANLHDERPQPAAFVLNTATFTRHPQGLSISTRVEKPVSTKSAVDSTTAAGKRGAPPLSPLREMMDGAQGTSDEYSSNPPSIDTRSVTDNTSSLPSVEPQYQTRVDSRSSPPRLTAPEHNSKSQHLNHTSGSGSSSSSHKLKPIRTSEDSGSRNVDRKGQSFEQLIRSDQTIQYTLTPQNIRDIEAPDSPRYPTPPIIPDARPMTGRSNSSSVSRINGLNSNPPIEVARSIKSAKSFKAASKPQASNPGTRLRPNAPEARDARIDRDSIGDFAEFIRGTGPANAYETAPTIPASTNRGPTGAPQHLSPAGPPHTGTTTSMPKRTTSSAGRNRLQARDAVVPRGNSVSDLIDFVRSGPQLEKQDHRIPRTVAPFRSTMDSDQMNGAVGGRAVDATIPDVRFSNTASVTSSITSQSALLNGSRNKALPAQGLNGFEEEEMMPKRKTRRVRDPYAIDFSDEEDDDLLPSRPPPIKEESLAEFLKNTAPPPSPPESVRAHPSPEIVTSKKMKKKASSGSLMSRFGRSGSISSSAPPVPSMPQSMDNSGSPQEARKTPHYAPINAKYNTSTSKNEQTRNDNYVSQLDSARNNDAGRRKVVQKSYQPREAVYASSPTNDLADFLRSSEPPSSMQTQPQTFAPVLQKDEANAFQRMFGRKKAR</sequence>
<feature type="compositionally biased region" description="Polar residues" evidence="1">
    <location>
        <begin position="1234"/>
        <end position="1249"/>
    </location>
</feature>